<gene>
    <name evidence="2" type="ORF">LX69_02271</name>
</gene>
<evidence type="ECO:0000313" key="2">
    <source>
        <dbReference type="EMBL" id="PZX15183.1"/>
    </source>
</evidence>
<feature type="compositionally biased region" description="Acidic residues" evidence="1">
    <location>
        <begin position="41"/>
        <end position="70"/>
    </location>
</feature>
<dbReference type="AlphaFoldDB" id="A0A2W7N647"/>
<feature type="region of interest" description="Disordered" evidence="1">
    <location>
        <begin position="1"/>
        <end position="70"/>
    </location>
</feature>
<organism evidence="2 3">
    <name type="scientific">Breznakibacter xylanolyticus</name>
    <dbReference type="NCBI Taxonomy" id="990"/>
    <lineage>
        <taxon>Bacteria</taxon>
        <taxon>Pseudomonadati</taxon>
        <taxon>Bacteroidota</taxon>
        <taxon>Bacteroidia</taxon>
        <taxon>Marinilabiliales</taxon>
        <taxon>Marinilabiliaceae</taxon>
        <taxon>Breznakibacter</taxon>
    </lineage>
</organism>
<comment type="caution">
    <text evidence="2">The sequence shown here is derived from an EMBL/GenBank/DDBJ whole genome shotgun (WGS) entry which is preliminary data.</text>
</comment>
<dbReference type="Proteomes" id="UP000249239">
    <property type="component" value="Unassembled WGS sequence"/>
</dbReference>
<dbReference type="EMBL" id="QKZK01000017">
    <property type="protein sequence ID" value="PZX15183.1"/>
    <property type="molecule type" value="Genomic_DNA"/>
</dbReference>
<proteinExistence type="predicted"/>
<reference evidence="2 3" key="1">
    <citation type="submission" date="2018-06" db="EMBL/GenBank/DDBJ databases">
        <title>Genomic Encyclopedia of Archaeal and Bacterial Type Strains, Phase II (KMG-II): from individual species to whole genera.</title>
        <authorList>
            <person name="Goeker M."/>
        </authorList>
    </citation>
    <scope>NUCLEOTIDE SEQUENCE [LARGE SCALE GENOMIC DNA]</scope>
    <source>
        <strain evidence="2 3">DSM 6779</strain>
    </source>
</reference>
<keyword evidence="3" id="KW-1185">Reference proteome</keyword>
<feature type="compositionally biased region" description="Basic and acidic residues" evidence="1">
    <location>
        <begin position="17"/>
        <end position="32"/>
    </location>
</feature>
<evidence type="ECO:0000313" key="3">
    <source>
        <dbReference type="Proteomes" id="UP000249239"/>
    </source>
</evidence>
<accession>A0A2W7N647</accession>
<dbReference type="RefSeq" id="WP_111446127.1">
    <property type="nucleotide sequence ID" value="NZ_QKZK01000017.1"/>
</dbReference>
<evidence type="ECO:0000256" key="1">
    <source>
        <dbReference type="SAM" id="MobiDB-lite"/>
    </source>
</evidence>
<sequence>MKSNNPRKKLLSDYSSQDEHSLKRSVKAEKERRNRKPSIYDEMDDEDDFVAQLEDDELDGYDDVDEEEDY</sequence>
<protein>
    <submittedName>
        <fullName evidence="2">Uncharacterized protein</fullName>
    </submittedName>
</protein>
<name>A0A2W7N647_9BACT</name>